<evidence type="ECO:0000313" key="3">
    <source>
        <dbReference type="Proteomes" id="UP001336020"/>
    </source>
</evidence>
<sequence length="269" mass="27535">MVLSSPALGSADPQIRYVALGDSRAAGPYLDAGALLDGCSRSNLGYPAVVAQVLRPQSFTNVSCTGARTDHVTSVPQPTPTGPVPPQVEALAPDTTLVTLSIGGNDIGWSGLVSACYTSAPSVDANCRTDPAVASRMDAALGTLGAKVTATLGAIARRAPNARVLLVGHGGIFGARGCWPNIPTSDADAAFVSGFFTRMNRVLAGAAATSGAQFVDVTVGAEGHDACALPGNNFFEGRHSSSLARQLHPTESGMRHMARRVVDVLQRAG</sequence>
<comment type="caution">
    <text evidence="2">The sequence shown here is derived from an EMBL/GenBank/DDBJ whole genome shotgun (WGS) entry which is preliminary data.</text>
</comment>
<dbReference type="PANTHER" id="PTHR37981:SF1">
    <property type="entry name" value="SGNH HYDROLASE-TYPE ESTERASE DOMAIN-CONTAINING PROTEIN"/>
    <property type="match status" value="1"/>
</dbReference>
<protein>
    <submittedName>
        <fullName evidence="2">SGNH/GDSL hydrolase family protein</fullName>
        <ecNumber evidence="2">3.1.-.-</ecNumber>
    </submittedName>
</protein>
<evidence type="ECO:0000313" key="2">
    <source>
        <dbReference type="EMBL" id="MEE2058392.1"/>
    </source>
</evidence>
<reference evidence="2 3" key="1">
    <citation type="submission" date="2023-07" db="EMBL/GenBank/DDBJ databases">
        <authorList>
            <person name="Girao M."/>
            <person name="Carvalho M.F."/>
        </authorList>
    </citation>
    <scope>NUCLEOTIDE SEQUENCE [LARGE SCALE GENOMIC DNA]</scope>
    <source>
        <strain evidence="2 3">YIM65754</strain>
    </source>
</reference>
<dbReference type="GO" id="GO:0016787">
    <property type="term" value="F:hydrolase activity"/>
    <property type="evidence" value="ECO:0007669"/>
    <property type="project" value="UniProtKB-KW"/>
</dbReference>
<dbReference type="Proteomes" id="UP001336020">
    <property type="component" value="Unassembled WGS sequence"/>
</dbReference>
<dbReference type="InterPro" id="IPR037460">
    <property type="entry name" value="SEST-like"/>
</dbReference>
<dbReference type="CDD" id="cd01823">
    <property type="entry name" value="SEST_like"/>
    <property type="match status" value="1"/>
</dbReference>
<feature type="domain" description="SGNH hydrolase-type esterase" evidence="1">
    <location>
        <begin position="19"/>
        <end position="255"/>
    </location>
</feature>
<organism evidence="2 3">
    <name type="scientific">Rhodococcus artemisiae</name>
    <dbReference type="NCBI Taxonomy" id="714159"/>
    <lineage>
        <taxon>Bacteria</taxon>
        <taxon>Bacillati</taxon>
        <taxon>Actinomycetota</taxon>
        <taxon>Actinomycetes</taxon>
        <taxon>Mycobacteriales</taxon>
        <taxon>Nocardiaceae</taxon>
        <taxon>Rhodococcus</taxon>
    </lineage>
</organism>
<evidence type="ECO:0000259" key="1">
    <source>
        <dbReference type="Pfam" id="PF13472"/>
    </source>
</evidence>
<gene>
    <name evidence="2" type="ORF">Q7514_12760</name>
</gene>
<dbReference type="InterPro" id="IPR036514">
    <property type="entry name" value="SGNH_hydro_sf"/>
</dbReference>
<dbReference type="EC" id="3.1.-.-" evidence="2"/>
<dbReference type="RefSeq" id="WP_330133925.1">
    <property type="nucleotide sequence ID" value="NZ_JAUTXY010000005.1"/>
</dbReference>
<name>A0ABU7LBU7_9NOCA</name>
<dbReference type="Pfam" id="PF13472">
    <property type="entry name" value="Lipase_GDSL_2"/>
    <property type="match status" value="1"/>
</dbReference>
<dbReference type="SUPFAM" id="SSF52266">
    <property type="entry name" value="SGNH hydrolase"/>
    <property type="match status" value="1"/>
</dbReference>
<dbReference type="InterPro" id="IPR013830">
    <property type="entry name" value="SGNH_hydro"/>
</dbReference>
<dbReference type="PANTHER" id="PTHR37981">
    <property type="entry name" value="LIPASE 2"/>
    <property type="match status" value="1"/>
</dbReference>
<proteinExistence type="predicted"/>
<keyword evidence="3" id="KW-1185">Reference proteome</keyword>
<dbReference type="Gene3D" id="3.40.50.1110">
    <property type="entry name" value="SGNH hydrolase"/>
    <property type="match status" value="1"/>
</dbReference>
<dbReference type="EMBL" id="JAUTXY010000005">
    <property type="protein sequence ID" value="MEE2058392.1"/>
    <property type="molecule type" value="Genomic_DNA"/>
</dbReference>
<accession>A0ABU7LBU7</accession>
<keyword evidence="2" id="KW-0378">Hydrolase</keyword>